<feature type="region of interest" description="Disordered" evidence="1">
    <location>
        <begin position="438"/>
        <end position="479"/>
    </location>
</feature>
<accession>A0ABV9X0D9</accession>
<sequence>MSLITTLARLEAVRSGRAQPAATVRHRHLSDRPLVFVPLITAGEAGAPLGALVGTDRDAPHLLVVPQPRDRDLRFAFLAELAGIVLPHVEAYAESVEAAERTETDPETGKRVKVEVDLCADAAQLVVPSRAGIDFVRLLGRSMRFRRTAEQDPETPHPAPPRVPLLGRWLTHYGERARVPGSSLLLAMTDLLGRHWATGQSTLEDQHLGALLAWIAPGDGESSGARAARRAELARGDDGQLLCPPAGPATDPAFDNKLLAPAIERYDRARTALAAAEDGLEADERLGALTAAEREIRTLVESRTRPTWDAVWRGLDLLRALPEGAHAEERWTRDRWSFTSHRDRILAGEPPQPRRDDAVTAANKLATREREQARLEAQEALDDPLVMAGRRLSGEAFAGEVVDVVMAYSESRRPSPRPLVTVRTDDRPHLGERVKVYRSLGGKPQAAEYVGPAPTDEPDGKRHDARGDGGDGDGGDDGTLVLRIVDKMGRGKEPEPGSVPEKGDLVCFTLFEHEQRGGAKLPDPEQTPWTHGGPPGEGAAVPEAADAQTEEDVL</sequence>
<name>A0ABV9X0D9_9ACTN</name>
<dbReference type="Proteomes" id="UP001595855">
    <property type="component" value="Unassembled WGS sequence"/>
</dbReference>
<organism evidence="2 3">
    <name type="scientific">Streptomyces lienomycini</name>
    <dbReference type="NCBI Taxonomy" id="284035"/>
    <lineage>
        <taxon>Bacteria</taxon>
        <taxon>Bacillati</taxon>
        <taxon>Actinomycetota</taxon>
        <taxon>Actinomycetes</taxon>
        <taxon>Kitasatosporales</taxon>
        <taxon>Streptomycetaceae</taxon>
        <taxon>Streptomyces</taxon>
    </lineage>
</organism>
<keyword evidence="3" id="KW-1185">Reference proteome</keyword>
<reference evidence="3" key="1">
    <citation type="journal article" date="2019" name="Int. J. Syst. Evol. Microbiol.">
        <title>The Global Catalogue of Microorganisms (GCM) 10K type strain sequencing project: providing services to taxonomists for standard genome sequencing and annotation.</title>
        <authorList>
            <consortium name="The Broad Institute Genomics Platform"/>
            <consortium name="The Broad Institute Genome Sequencing Center for Infectious Disease"/>
            <person name="Wu L."/>
            <person name="Ma J."/>
        </authorList>
    </citation>
    <scope>NUCLEOTIDE SEQUENCE [LARGE SCALE GENOMIC DNA]</scope>
    <source>
        <strain evidence="3">CGMCC 4.1542</strain>
    </source>
</reference>
<dbReference type="RefSeq" id="WP_344502332.1">
    <property type="nucleotide sequence ID" value="NZ_BAAATN010000002.1"/>
</dbReference>
<evidence type="ECO:0000313" key="3">
    <source>
        <dbReference type="Proteomes" id="UP001595855"/>
    </source>
</evidence>
<gene>
    <name evidence="2" type="ORF">ACFPRC_23010</name>
</gene>
<feature type="region of interest" description="Disordered" evidence="1">
    <location>
        <begin position="515"/>
        <end position="554"/>
    </location>
</feature>
<comment type="caution">
    <text evidence="2">The sequence shown here is derived from an EMBL/GenBank/DDBJ whole genome shotgun (WGS) entry which is preliminary data.</text>
</comment>
<proteinExistence type="predicted"/>
<dbReference type="EMBL" id="JBHSJO010000001">
    <property type="protein sequence ID" value="MFC5017725.1"/>
    <property type="molecule type" value="Genomic_DNA"/>
</dbReference>
<evidence type="ECO:0000313" key="2">
    <source>
        <dbReference type="EMBL" id="MFC5017725.1"/>
    </source>
</evidence>
<evidence type="ECO:0000256" key="1">
    <source>
        <dbReference type="SAM" id="MobiDB-lite"/>
    </source>
</evidence>
<protein>
    <submittedName>
        <fullName evidence="2">Uncharacterized protein</fullName>
    </submittedName>
</protein>
<feature type="compositionally biased region" description="Basic and acidic residues" evidence="1">
    <location>
        <begin position="458"/>
        <end position="469"/>
    </location>
</feature>